<comment type="caution">
    <text evidence="2">The sequence shown here is derived from an EMBL/GenBank/DDBJ whole genome shotgun (WGS) entry which is preliminary data.</text>
</comment>
<dbReference type="RefSeq" id="WP_167083932.1">
    <property type="nucleotide sequence ID" value="NZ_BAAADC010000001.1"/>
</dbReference>
<proteinExistence type="predicted"/>
<feature type="transmembrane region" description="Helical" evidence="1">
    <location>
        <begin position="53"/>
        <end position="74"/>
    </location>
</feature>
<evidence type="ECO:0000313" key="2">
    <source>
        <dbReference type="EMBL" id="NIK89871.1"/>
    </source>
</evidence>
<organism evidence="2 3">
    <name type="scientific">Rhizomicrobium palustre</name>
    <dbReference type="NCBI Taxonomy" id="189966"/>
    <lineage>
        <taxon>Bacteria</taxon>
        <taxon>Pseudomonadati</taxon>
        <taxon>Pseudomonadota</taxon>
        <taxon>Alphaproteobacteria</taxon>
        <taxon>Micropepsales</taxon>
        <taxon>Micropepsaceae</taxon>
        <taxon>Rhizomicrobium</taxon>
    </lineage>
</organism>
<reference evidence="2 3" key="1">
    <citation type="submission" date="2020-03" db="EMBL/GenBank/DDBJ databases">
        <title>Genomic Encyclopedia of Type Strains, Phase IV (KMG-IV): sequencing the most valuable type-strain genomes for metagenomic binning, comparative biology and taxonomic classification.</title>
        <authorList>
            <person name="Goeker M."/>
        </authorList>
    </citation>
    <scope>NUCLEOTIDE SEQUENCE [LARGE SCALE GENOMIC DNA]</scope>
    <source>
        <strain evidence="2 3">DSM 19867</strain>
    </source>
</reference>
<dbReference type="EMBL" id="JAASRM010000001">
    <property type="protein sequence ID" value="NIK89871.1"/>
    <property type="molecule type" value="Genomic_DNA"/>
</dbReference>
<sequence length="84" mass="9301">MISEARGTVQAMTPHWKKLIGTIGLLAWLVLYSLIAMAIGAHILPRAGAILTFLYYLVAGTLWIVPVGLALPWMHREPAPRERP</sequence>
<evidence type="ECO:0000313" key="3">
    <source>
        <dbReference type="Proteomes" id="UP000570514"/>
    </source>
</evidence>
<keyword evidence="1" id="KW-0812">Transmembrane</keyword>
<dbReference type="Pfam" id="PF11003">
    <property type="entry name" value="DUF2842"/>
    <property type="match status" value="1"/>
</dbReference>
<gene>
    <name evidence="2" type="ORF">FHS83_003189</name>
</gene>
<keyword evidence="3" id="KW-1185">Reference proteome</keyword>
<feature type="transmembrane region" description="Helical" evidence="1">
    <location>
        <begin position="20"/>
        <end position="41"/>
    </location>
</feature>
<protein>
    <recommendedName>
        <fullName evidence="4">DUF2842 domain-containing protein</fullName>
    </recommendedName>
</protein>
<accession>A0A846N3P9</accession>
<dbReference type="AlphaFoldDB" id="A0A846N3P9"/>
<dbReference type="InterPro" id="IPR021265">
    <property type="entry name" value="DUF2842"/>
</dbReference>
<evidence type="ECO:0000256" key="1">
    <source>
        <dbReference type="SAM" id="Phobius"/>
    </source>
</evidence>
<dbReference type="Proteomes" id="UP000570514">
    <property type="component" value="Unassembled WGS sequence"/>
</dbReference>
<evidence type="ECO:0008006" key="4">
    <source>
        <dbReference type="Google" id="ProtNLM"/>
    </source>
</evidence>
<keyword evidence="1" id="KW-1133">Transmembrane helix</keyword>
<keyword evidence="1" id="KW-0472">Membrane</keyword>
<name>A0A846N3P9_9PROT</name>